<reference evidence="6 7" key="1">
    <citation type="submission" date="2020-10" db="EMBL/GenBank/DDBJ databases">
        <title>Wide distribution of Phycisphaera-like planctomycetes from WD2101 soil group in peatlands and genome analysis of the first cultivated representative.</title>
        <authorList>
            <person name="Dedysh S.N."/>
            <person name="Beletsky A.V."/>
            <person name="Ivanova A."/>
            <person name="Kulichevskaya I.S."/>
            <person name="Suzina N.E."/>
            <person name="Philippov D.A."/>
            <person name="Rakitin A.L."/>
            <person name="Mardanov A.V."/>
            <person name="Ravin N.V."/>
        </authorList>
    </citation>
    <scope>NUCLEOTIDE SEQUENCE [LARGE SCALE GENOMIC DNA]</scope>
    <source>
        <strain evidence="6 7">M1803</strain>
    </source>
</reference>
<gene>
    <name evidence="6" type="ORF">IPV69_09645</name>
</gene>
<keyword evidence="7" id="KW-1185">Reference proteome</keyword>
<dbReference type="CDD" id="cd06170">
    <property type="entry name" value="LuxR_C_like"/>
    <property type="match status" value="1"/>
</dbReference>
<dbReference type="InterPro" id="IPR000792">
    <property type="entry name" value="Tscrpt_reg_LuxR_C"/>
</dbReference>
<dbReference type="PANTHER" id="PTHR44688">
    <property type="entry name" value="DNA-BINDING TRANSCRIPTIONAL ACTIVATOR DEVR_DOSR"/>
    <property type="match status" value="1"/>
</dbReference>
<evidence type="ECO:0000313" key="6">
    <source>
        <dbReference type="EMBL" id="QOV91598.1"/>
    </source>
</evidence>
<dbReference type="PROSITE" id="PS50043">
    <property type="entry name" value="HTH_LUXR_2"/>
    <property type="match status" value="1"/>
</dbReference>
<evidence type="ECO:0000256" key="1">
    <source>
        <dbReference type="ARBA" id="ARBA00023015"/>
    </source>
</evidence>
<feature type="domain" description="HTH luxR-type" evidence="5">
    <location>
        <begin position="124"/>
        <end position="188"/>
    </location>
</feature>
<evidence type="ECO:0000256" key="3">
    <source>
        <dbReference type="ARBA" id="ARBA00023163"/>
    </source>
</evidence>
<feature type="region of interest" description="Disordered" evidence="4">
    <location>
        <begin position="1"/>
        <end position="49"/>
    </location>
</feature>
<organism evidence="6 7">
    <name type="scientific">Humisphaera borealis</name>
    <dbReference type="NCBI Taxonomy" id="2807512"/>
    <lineage>
        <taxon>Bacteria</taxon>
        <taxon>Pseudomonadati</taxon>
        <taxon>Planctomycetota</taxon>
        <taxon>Phycisphaerae</taxon>
        <taxon>Tepidisphaerales</taxon>
        <taxon>Tepidisphaeraceae</taxon>
        <taxon>Humisphaera</taxon>
    </lineage>
</organism>
<dbReference type="KEGG" id="hbs:IPV69_09645"/>
<name>A0A7M2X1H4_9BACT</name>
<dbReference type="GO" id="GO:0006355">
    <property type="term" value="P:regulation of DNA-templated transcription"/>
    <property type="evidence" value="ECO:0007669"/>
    <property type="project" value="InterPro"/>
</dbReference>
<proteinExistence type="predicted"/>
<keyword evidence="2" id="KW-0238">DNA-binding</keyword>
<evidence type="ECO:0000256" key="2">
    <source>
        <dbReference type="ARBA" id="ARBA00023125"/>
    </source>
</evidence>
<keyword evidence="3" id="KW-0804">Transcription</keyword>
<dbReference type="SUPFAM" id="SSF46894">
    <property type="entry name" value="C-terminal effector domain of the bipartite response regulators"/>
    <property type="match status" value="1"/>
</dbReference>
<dbReference type="Proteomes" id="UP000593765">
    <property type="component" value="Chromosome"/>
</dbReference>
<dbReference type="AlphaFoldDB" id="A0A7M2X1H4"/>
<feature type="compositionally biased region" description="Basic and acidic residues" evidence="4">
    <location>
        <begin position="1"/>
        <end position="24"/>
    </location>
</feature>
<dbReference type="InterPro" id="IPR016032">
    <property type="entry name" value="Sig_transdc_resp-reg_C-effctor"/>
</dbReference>
<sequence>MTRRPADHPPRADKHSRPSRDRGGSQRRGSTSRVGPAAKRKALPKQMGSSVRIGDLRAAARMIARIEEPAKLGIGQKRQLLAQICRVIGEQIRAASGITGLVPTSDHAAVPAPAVALAAEESATTTVNVRLSPRMQQTLDRLLKGDSEKQVAAHLGVSPHTVHVYVKAIYRKLGVASRGELLARFVRA</sequence>
<evidence type="ECO:0000256" key="4">
    <source>
        <dbReference type="SAM" id="MobiDB-lite"/>
    </source>
</evidence>
<dbReference type="Pfam" id="PF00196">
    <property type="entry name" value="GerE"/>
    <property type="match status" value="1"/>
</dbReference>
<dbReference type="SMART" id="SM00421">
    <property type="entry name" value="HTH_LUXR"/>
    <property type="match status" value="1"/>
</dbReference>
<evidence type="ECO:0000259" key="5">
    <source>
        <dbReference type="PROSITE" id="PS50043"/>
    </source>
</evidence>
<dbReference type="GO" id="GO:0003677">
    <property type="term" value="F:DNA binding"/>
    <property type="evidence" value="ECO:0007669"/>
    <property type="project" value="UniProtKB-KW"/>
</dbReference>
<dbReference type="PANTHER" id="PTHR44688:SF16">
    <property type="entry name" value="DNA-BINDING TRANSCRIPTIONAL ACTIVATOR DEVR_DOSR"/>
    <property type="match status" value="1"/>
</dbReference>
<evidence type="ECO:0000313" key="7">
    <source>
        <dbReference type="Proteomes" id="UP000593765"/>
    </source>
</evidence>
<dbReference type="PRINTS" id="PR00038">
    <property type="entry name" value="HTHLUXR"/>
</dbReference>
<dbReference type="EMBL" id="CP063458">
    <property type="protein sequence ID" value="QOV91598.1"/>
    <property type="molecule type" value="Genomic_DNA"/>
</dbReference>
<dbReference type="Gene3D" id="1.10.10.10">
    <property type="entry name" value="Winged helix-like DNA-binding domain superfamily/Winged helix DNA-binding domain"/>
    <property type="match status" value="1"/>
</dbReference>
<accession>A0A7M2X1H4</accession>
<protein>
    <submittedName>
        <fullName evidence="6">Helix-turn-helix transcriptional regulator</fullName>
    </submittedName>
</protein>
<keyword evidence="1" id="KW-0805">Transcription regulation</keyword>
<dbReference type="InterPro" id="IPR036388">
    <property type="entry name" value="WH-like_DNA-bd_sf"/>
</dbReference>